<name>A0AAV9DL64_ACOCL</name>
<organism evidence="1 2">
    <name type="scientific">Acorus calamus</name>
    <name type="common">Sweet flag</name>
    <dbReference type="NCBI Taxonomy" id="4465"/>
    <lineage>
        <taxon>Eukaryota</taxon>
        <taxon>Viridiplantae</taxon>
        <taxon>Streptophyta</taxon>
        <taxon>Embryophyta</taxon>
        <taxon>Tracheophyta</taxon>
        <taxon>Spermatophyta</taxon>
        <taxon>Magnoliopsida</taxon>
        <taxon>Liliopsida</taxon>
        <taxon>Acoraceae</taxon>
        <taxon>Acorus</taxon>
    </lineage>
</organism>
<keyword evidence="2" id="KW-1185">Reference proteome</keyword>
<reference evidence="1" key="2">
    <citation type="submission" date="2023-06" db="EMBL/GenBank/DDBJ databases">
        <authorList>
            <person name="Ma L."/>
            <person name="Liu K.-W."/>
            <person name="Li Z."/>
            <person name="Hsiao Y.-Y."/>
            <person name="Qi Y."/>
            <person name="Fu T."/>
            <person name="Tang G."/>
            <person name="Zhang D."/>
            <person name="Sun W.-H."/>
            <person name="Liu D.-K."/>
            <person name="Li Y."/>
            <person name="Chen G.-Z."/>
            <person name="Liu X.-D."/>
            <person name="Liao X.-Y."/>
            <person name="Jiang Y.-T."/>
            <person name="Yu X."/>
            <person name="Hao Y."/>
            <person name="Huang J."/>
            <person name="Zhao X.-W."/>
            <person name="Ke S."/>
            <person name="Chen Y.-Y."/>
            <person name="Wu W.-L."/>
            <person name="Hsu J.-L."/>
            <person name="Lin Y.-F."/>
            <person name="Huang M.-D."/>
            <person name="Li C.-Y."/>
            <person name="Huang L."/>
            <person name="Wang Z.-W."/>
            <person name="Zhao X."/>
            <person name="Zhong W.-Y."/>
            <person name="Peng D.-H."/>
            <person name="Ahmad S."/>
            <person name="Lan S."/>
            <person name="Zhang J.-S."/>
            <person name="Tsai W.-C."/>
            <person name="Van De Peer Y."/>
            <person name="Liu Z.-J."/>
        </authorList>
    </citation>
    <scope>NUCLEOTIDE SEQUENCE</scope>
    <source>
        <strain evidence="1">CP</strain>
        <tissue evidence="1">Leaves</tissue>
    </source>
</reference>
<proteinExistence type="predicted"/>
<dbReference type="Proteomes" id="UP001180020">
    <property type="component" value="Unassembled WGS sequence"/>
</dbReference>
<evidence type="ECO:0000313" key="1">
    <source>
        <dbReference type="EMBL" id="KAK1301646.1"/>
    </source>
</evidence>
<accession>A0AAV9DL64</accession>
<reference evidence="1" key="1">
    <citation type="journal article" date="2023" name="Nat. Commun.">
        <title>Diploid and tetraploid genomes of Acorus and the evolution of monocots.</title>
        <authorList>
            <person name="Ma L."/>
            <person name="Liu K.W."/>
            <person name="Li Z."/>
            <person name="Hsiao Y.Y."/>
            <person name="Qi Y."/>
            <person name="Fu T."/>
            <person name="Tang G.D."/>
            <person name="Zhang D."/>
            <person name="Sun W.H."/>
            <person name="Liu D.K."/>
            <person name="Li Y."/>
            <person name="Chen G.Z."/>
            <person name="Liu X.D."/>
            <person name="Liao X.Y."/>
            <person name="Jiang Y.T."/>
            <person name="Yu X."/>
            <person name="Hao Y."/>
            <person name="Huang J."/>
            <person name="Zhao X.W."/>
            <person name="Ke S."/>
            <person name="Chen Y.Y."/>
            <person name="Wu W.L."/>
            <person name="Hsu J.L."/>
            <person name="Lin Y.F."/>
            <person name="Huang M.D."/>
            <person name="Li C.Y."/>
            <person name="Huang L."/>
            <person name="Wang Z.W."/>
            <person name="Zhao X."/>
            <person name="Zhong W.Y."/>
            <person name="Peng D.H."/>
            <person name="Ahmad S."/>
            <person name="Lan S."/>
            <person name="Zhang J.S."/>
            <person name="Tsai W.C."/>
            <person name="Van de Peer Y."/>
            <person name="Liu Z.J."/>
        </authorList>
    </citation>
    <scope>NUCLEOTIDE SEQUENCE</scope>
    <source>
        <strain evidence="1">CP</strain>
    </source>
</reference>
<sequence length="123" mass="14232">MPEILDRLRNLSKSVVASWEGHSNLKGEALLAHLKLRWKGIPFRAVWRCGQCNFFRPSSNMSSPGAYLVRKEDCGESKQQFLLHGIPVVWRTEWVLRKIVEPFGYLLNFTEISSAKKSCRRLK</sequence>
<protein>
    <submittedName>
        <fullName evidence="1">Uncharacterized protein</fullName>
    </submittedName>
</protein>
<comment type="caution">
    <text evidence="1">The sequence shown here is derived from an EMBL/GenBank/DDBJ whole genome shotgun (WGS) entry which is preliminary data.</text>
</comment>
<evidence type="ECO:0000313" key="2">
    <source>
        <dbReference type="Proteomes" id="UP001180020"/>
    </source>
</evidence>
<dbReference type="EMBL" id="JAUJYO010000012">
    <property type="protein sequence ID" value="KAK1301646.1"/>
    <property type="molecule type" value="Genomic_DNA"/>
</dbReference>
<gene>
    <name evidence="1" type="ORF">QJS10_CPB12g00514</name>
</gene>
<dbReference type="AlphaFoldDB" id="A0AAV9DL64"/>